<dbReference type="EMBL" id="CP019236">
    <property type="protein sequence ID" value="APW36867.1"/>
    <property type="molecule type" value="Genomic_DNA"/>
</dbReference>
<dbReference type="AlphaFoldDB" id="A0A1P8JSZ1"/>
<dbReference type="Proteomes" id="UP000186609">
    <property type="component" value="Chromosome"/>
</dbReference>
<dbReference type="NCBIfam" id="NF041539">
    <property type="entry name" value="choice_anch_R"/>
    <property type="match status" value="1"/>
</dbReference>
<keyword evidence="1" id="KW-0732">Signal</keyword>
<dbReference type="NCBIfam" id="TIGR02595">
    <property type="entry name" value="PEP_CTERM"/>
    <property type="match status" value="1"/>
</dbReference>
<evidence type="ECO:0000256" key="1">
    <source>
        <dbReference type="SAM" id="SignalP"/>
    </source>
</evidence>
<evidence type="ECO:0000259" key="2">
    <source>
        <dbReference type="Pfam" id="PF07589"/>
    </source>
</evidence>
<dbReference type="InterPro" id="IPR013424">
    <property type="entry name" value="Ice-binding_C"/>
</dbReference>
<evidence type="ECO:0000313" key="4">
    <source>
        <dbReference type="Proteomes" id="UP000186609"/>
    </source>
</evidence>
<dbReference type="KEGG" id="rhy:RD110_06390"/>
<accession>A0A1P8JSZ1</accession>
<dbReference type="RefSeq" id="WP_076197758.1">
    <property type="nucleotide sequence ID" value="NZ_CP019236.1"/>
</dbReference>
<dbReference type="OrthoDB" id="8902202at2"/>
<gene>
    <name evidence="3" type="ORF">RD110_06390</name>
</gene>
<organism evidence="3 4">
    <name type="scientific">Rhodoferax koreensis</name>
    <dbReference type="NCBI Taxonomy" id="1842727"/>
    <lineage>
        <taxon>Bacteria</taxon>
        <taxon>Pseudomonadati</taxon>
        <taxon>Pseudomonadota</taxon>
        <taxon>Betaproteobacteria</taxon>
        <taxon>Burkholderiales</taxon>
        <taxon>Comamonadaceae</taxon>
        <taxon>Rhodoferax</taxon>
    </lineage>
</organism>
<sequence length="213" mass="21764">MSFSLPNILRAASTVVAGFALCAVAAQASPVYDNLGASQVGSDPIYSYGPIANSFNTGANGSGFLTGFKALLGNGSTAIVGDIRVSLHADGANAPGAELVSLGSLSSADVATGGFAAYGFAPVSAFQLAANTTYWIEIESTSANDIFWSWSDDLLALGVAGQSNYSAVLGTNANSASFGPYQMAVEVPEPASLALVFMGLSMMAVTAQRRRRR</sequence>
<feature type="chain" id="PRO_5012253104" description="Ice-binding protein C-terminal domain-containing protein" evidence="1">
    <location>
        <begin position="29"/>
        <end position="213"/>
    </location>
</feature>
<feature type="signal peptide" evidence="1">
    <location>
        <begin position="1"/>
        <end position="28"/>
    </location>
</feature>
<protein>
    <recommendedName>
        <fullName evidence="2">Ice-binding protein C-terminal domain-containing protein</fullName>
    </recommendedName>
</protein>
<dbReference type="STRING" id="1842727.RD110_06390"/>
<proteinExistence type="predicted"/>
<name>A0A1P8JSZ1_9BURK</name>
<dbReference type="Pfam" id="PF07589">
    <property type="entry name" value="PEP-CTERM"/>
    <property type="match status" value="1"/>
</dbReference>
<feature type="domain" description="Ice-binding protein C-terminal" evidence="2">
    <location>
        <begin position="187"/>
        <end position="211"/>
    </location>
</feature>
<keyword evidence="4" id="KW-1185">Reference proteome</keyword>
<evidence type="ECO:0000313" key="3">
    <source>
        <dbReference type="EMBL" id="APW36867.1"/>
    </source>
</evidence>
<reference evidence="3 4" key="1">
    <citation type="submission" date="2017-01" db="EMBL/GenBank/DDBJ databases">
        <authorList>
            <person name="Mah S.A."/>
            <person name="Swanson W.J."/>
            <person name="Moy G.W."/>
            <person name="Vacquier V.D."/>
        </authorList>
    </citation>
    <scope>NUCLEOTIDE SEQUENCE [LARGE SCALE GENOMIC DNA]</scope>
    <source>
        <strain evidence="3 4">DCY110</strain>
    </source>
</reference>